<organism evidence="3">
    <name type="scientific">Cryptococcus bacillisporus CA1280</name>
    <dbReference type="NCBI Taxonomy" id="1296109"/>
    <lineage>
        <taxon>Eukaryota</taxon>
        <taxon>Fungi</taxon>
        <taxon>Dikarya</taxon>
        <taxon>Basidiomycota</taxon>
        <taxon>Agaricomycotina</taxon>
        <taxon>Tremellomycetes</taxon>
        <taxon>Tremellales</taxon>
        <taxon>Cryptococcaceae</taxon>
        <taxon>Cryptococcus</taxon>
        <taxon>Cryptococcus gattii species complex</taxon>
    </lineage>
</organism>
<dbReference type="HOGENOM" id="CLU_2209910_0_0_1"/>
<reference evidence="3" key="1">
    <citation type="submission" date="2015-01" db="EMBL/GenBank/DDBJ databases">
        <title>The Genome Sequence of Cryptococcus gattii CA1280.</title>
        <authorList>
            <consortium name="The Broad Institute Genomics Platform"/>
            <person name="Cuomo C."/>
            <person name="Litvintseva A."/>
            <person name="Chen Y."/>
            <person name="Heitman J."/>
            <person name="Sun S."/>
            <person name="Springer D."/>
            <person name="Dromer F."/>
            <person name="Young S."/>
            <person name="Zeng Q."/>
            <person name="Gargeya S."/>
            <person name="Abouelleil A."/>
            <person name="Alvarado L."/>
            <person name="Chapman S.B."/>
            <person name="Gainer-Dewar J."/>
            <person name="Goldberg J."/>
            <person name="Griggs A."/>
            <person name="Gujja S."/>
            <person name="Hansen M."/>
            <person name="Howarth C."/>
            <person name="Imamovic A."/>
            <person name="Larimer J."/>
            <person name="Murphy C."/>
            <person name="Naylor J."/>
            <person name="Pearson M."/>
            <person name="Priest M."/>
            <person name="Roberts A."/>
            <person name="Saif S."/>
            <person name="Shea T."/>
            <person name="Sykes S."/>
            <person name="Wortman J."/>
            <person name="Nusbaum C."/>
            <person name="Birren B."/>
        </authorList>
    </citation>
    <scope>NUCLEOTIDE SEQUENCE [LARGE SCALE GENOMIC DNA]</scope>
    <source>
        <strain evidence="3">CA1280</strain>
    </source>
</reference>
<protein>
    <submittedName>
        <fullName evidence="3">Uncharacterized protein</fullName>
    </submittedName>
</protein>
<dbReference type="AlphaFoldDB" id="A0A0D0TD26"/>
<feature type="region of interest" description="Disordered" evidence="1">
    <location>
        <begin position="1"/>
        <end position="27"/>
    </location>
</feature>
<proteinExistence type="predicted"/>
<gene>
    <name evidence="3" type="ORF">I312_06694</name>
</gene>
<keyword evidence="2" id="KW-0472">Membrane</keyword>
<sequence>MDDGKKDLQVSAHRDHLADGNPDGNRYKETTVFEKERVVDEKGGSPYSSFWARCHDRWALVSFLFSSMIYLTLGIYCLYCMVTDYGDLSDINVPDTWTVTTSKVKRG</sequence>
<accession>A0A0D0TD26</accession>
<feature type="transmembrane region" description="Helical" evidence="2">
    <location>
        <begin position="58"/>
        <end position="79"/>
    </location>
</feature>
<evidence type="ECO:0000256" key="1">
    <source>
        <dbReference type="SAM" id="MobiDB-lite"/>
    </source>
</evidence>
<dbReference type="OrthoDB" id="10353766at2759"/>
<evidence type="ECO:0000256" key="2">
    <source>
        <dbReference type="SAM" id="Phobius"/>
    </source>
</evidence>
<dbReference type="EMBL" id="KN848017">
    <property type="protein sequence ID" value="KIR44112.1"/>
    <property type="molecule type" value="Genomic_DNA"/>
</dbReference>
<keyword evidence="2" id="KW-0812">Transmembrane</keyword>
<name>A0A0D0TD26_CRYGA</name>
<evidence type="ECO:0000313" key="3">
    <source>
        <dbReference type="EMBL" id="KIR44112.1"/>
    </source>
</evidence>
<feature type="compositionally biased region" description="Basic and acidic residues" evidence="1">
    <location>
        <begin position="1"/>
        <end position="18"/>
    </location>
</feature>
<keyword evidence="2" id="KW-1133">Transmembrane helix</keyword>